<evidence type="ECO:0000259" key="5">
    <source>
        <dbReference type="PROSITE" id="PS50931"/>
    </source>
</evidence>
<keyword evidence="2" id="KW-0805">Transcription regulation</keyword>
<dbReference type="AlphaFoldDB" id="A0A7W7R5D6"/>
<dbReference type="Gene3D" id="1.10.10.10">
    <property type="entry name" value="Winged helix-like DNA-binding domain superfamily/Winged helix DNA-binding domain"/>
    <property type="match status" value="1"/>
</dbReference>
<dbReference type="Pfam" id="PF00126">
    <property type="entry name" value="HTH_1"/>
    <property type="match status" value="1"/>
</dbReference>
<dbReference type="GO" id="GO:0003677">
    <property type="term" value="F:DNA binding"/>
    <property type="evidence" value="ECO:0007669"/>
    <property type="project" value="UniProtKB-KW"/>
</dbReference>
<sequence>MVELDPRRLLILRAIAEGGGVAAAARALGHTPSAVSQQLNRLEREAGVPLVDRTGGRAELTAAGRLLAQTGERIQQALTEATRELNALGQQAAGPVTMGVPPSAITHFAATALRVLATTHPALEPRLIEMGRAEGLRALRLGELDVLVIDDDQESPTALPPGVKATALLEDEYRLVLPNGWAEPTGWAELSGRPWIGAPADSPRGVAFQRLAAEHGIVPSVQHVARYPFAVYSLLAAQLGPAILTATAAAQLTHGVVVTKLAVPGGYVVRLLRRTGPSGAVPAVEAAAAALHQAVLLAAERLSELGLLEREPKIRPRLLDPSERAPETP</sequence>
<evidence type="ECO:0000313" key="6">
    <source>
        <dbReference type="EMBL" id="MBB4925727.1"/>
    </source>
</evidence>
<dbReference type="SUPFAM" id="SSF46785">
    <property type="entry name" value="Winged helix' DNA-binding domain"/>
    <property type="match status" value="1"/>
</dbReference>
<keyword evidence="3" id="KW-0238">DNA-binding</keyword>
<comment type="similarity">
    <text evidence="1">Belongs to the LysR transcriptional regulatory family.</text>
</comment>
<dbReference type="InterPro" id="IPR036388">
    <property type="entry name" value="WH-like_DNA-bd_sf"/>
</dbReference>
<dbReference type="PANTHER" id="PTHR30346:SF29">
    <property type="entry name" value="LYSR SUBSTRATE-BINDING"/>
    <property type="match status" value="1"/>
</dbReference>
<gene>
    <name evidence="6" type="ORF">FHR34_004720</name>
</gene>
<protein>
    <submittedName>
        <fullName evidence="6">Molybdate transport repressor ModE-like protein</fullName>
    </submittedName>
</protein>
<evidence type="ECO:0000256" key="1">
    <source>
        <dbReference type="ARBA" id="ARBA00009437"/>
    </source>
</evidence>
<dbReference type="InterPro" id="IPR000847">
    <property type="entry name" value="LysR_HTH_N"/>
</dbReference>
<dbReference type="InterPro" id="IPR005119">
    <property type="entry name" value="LysR_subst-bd"/>
</dbReference>
<dbReference type="GO" id="GO:0003700">
    <property type="term" value="F:DNA-binding transcription factor activity"/>
    <property type="evidence" value="ECO:0007669"/>
    <property type="project" value="InterPro"/>
</dbReference>
<dbReference type="Proteomes" id="UP000540506">
    <property type="component" value="Unassembled WGS sequence"/>
</dbReference>
<dbReference type="PROSITE" id="PS50931">
    <property type="entry name" value="HTH_LYSR"/>
    <property type="match status" value="1"/>
</dbReference>
<evidence type="ECO:0000256" key="4">
    <source>
        <dbReference type="ARBA" id="ARBA00023163"/>
    </source>
</evidence>
<feature type="domain" description="HTH lysR-type" evidence="5">
    <location>
        <begin position="4"/>
        <end position="61"/>
    </location>
</feature>
<comment type="caution">
    <text evidence="6">The sequence shown here is derived from an EMBL/GenBank/DDBJ whole genome shotgun (WGS) entry which is preliminary data.</text>
</comment>
<proteinExistence type="inferred from homology"/>
<evidence type="ECO:0000256" key="2">
    <source>
        <dbReference type="ARBA" id="ARBA00023015"/>
    </source>
</evidence>
<evidence type="ECO:0000313" key="7">
    <source>
        <dbReference type="Proteomes" id="UP000540506"/>
    </source>
</evidence>
<dbReference type="InterPro" id="IPR036390">
    <property type="entry name" value="WH_DNA-bd_sf"/>
</dbReference>
<keyword evidence="7" id="KW-1185">Reference proteome</keyword>
<dbReference type="RefSeq" id="WP_184938147.1">
    <property type="nucleotide sequence ID" value="NZ_JACHJV010000001.1"/>
</dbReference>
<dbReference type="EMBL" id="JACHJV010000001">
    <property type="protein sequence ID" value="MBB4925727.1"/>
    <property type="molecule type" value="Genomic_DNA"/>
</dbReference>
<dbReference type="Pfam" id="PF03466">
    <property type="entry name" value="LysR_substrate"/>
    <property type="match status" value="1"/>
</dbReference>
<reference evidence="6 7" key="1">
    <citation type="submission" date="2020-08" db="EMBL/GenBank/DDBJ databases">
        <title>Sequencing the genomes of 1000 actinobacteria strains.</title>
        <authorList>
            <person name="Klenk H.-P."/>
        </authorList>
    </citation>
    <scope>NUCLEOTIDE SEQUENCE [LARGE SCALE GENOMIC DNA]</scope>
    <source>
        <strain evidence="6 7">DSM 41654</strain>
    </source>
</reference>
<organism evidence="6 7">
    <name type="scientific">Kitasatospora kifunensis</name>
    <name type="common">Streptomyces kifunensis</name>
    <dbReference type="NCBI Taxonomy" id="58351"/>
    <lineage>
        <taxon>Bacteria</taxon>
        <taxon>Bacillati</taxon>
        <taxon>Actinomycetota</taxon>
        <taxon>Actinomycetes</taxon>
        <taxon>Kitasatosporales</taxon>
        <taxon>Streptomycetaceae</taxon>
        <taxon>Kitasatospora</taxon>
    </lineage>
</organism>
<dbReference type="Gene3D" id="3.40.190.10">
    <property type="entry name" value="Periplasmic binding protein-like II"/>
    <property type="match status" value="2"/>
</dbReference>
<name>A0A7W7R5D6_KITKI</name>
<dbReference type="SUPFAM" id="SSF53850">
    <property type="entry name" value="Periplasmic binding protein-like II"/>
    <property type="match status" value="1"/>
</dbReference>
<dbReference type="GO" id="GO:0032993">
    <property type="term" value="C:protein-DNA complex"/>
    <property type="evidence" value="ECO:0007669"/>
    <property type="project" value="TreeGrafter"/>
</dbReference>
<accession>A0A7W7R5D6</accession>
<dbReference type="PANTHER" id="PTHR30346">
    <property type="entry name" value="TRANSCRIPTIONAL DUAL REGULATOR HCAR-RELATED"/>
    <property type="match status" value="1"/>
</dbReference>
<evidence type="ECO:0000256" key="3">
    <source>
        <dbReference type="ARBA" id="ARBA00023125"/>
    </source>
</evidence>
<keyword evidence="4" id="KW-0804">Transcription</keyword>